<evidence type="ECO:0000259" key="1">
    <source>
        <dbReference type="Pfam" id="PF04965"/>
    </source>
</evidence>
<accession>A0ABU9J545</accession>
<dbReference type="InterPro" id="IPR007048">
    <property type="entry name" value="IraD/Gp25-like"/>
</dbReference>
<dbReference type="PANTHER" id="PTHR38595:SF2">
    <property type="entry name" value="TYPE VI SECRETION SYSTEM BASEPLATE SUBUNIT TSSE"/>
    <property type="match status" value="1"/>
</dbReference>
<comment type="caution">
    <text evidence="2">The sequence shown here is derived from an EMBL/GenBank/DDBJ whole genome shotgun (WGS) entry which is preliminary data.</text>
</comment>
<dbReference type="PANTHER" id="PTHR38595">
    <property type="entry name" value="CYTOPLASMIC PROTEIN-RELATED"/>
    <property type="match status" value="1"/>
</dbReference>
<dbReference type="NCBIfam" id="TIGR03357">
    <property type="entry name" value="VI_zyme"/>
    <property type="match status" value="1"/>
</dbReference>
<dbReference type="Pfam" id="PF04965">
    <property type="entry name" value="GPW_gp25"/>
    <property type="match status" value="1"/>
</dbReference>
<evidence type="ECO:0000313" key="3">
    <source>
        <dbReference type="Proteomes" id="UP001459204"/>
    </source>
</evidence>
<feature type="domain" description="IraD/Gp25-like" evidence="1">
    <location>
        <begin position="34"/>
        <end position="120"/>
    </location>
</feature>
<dbReference type="EMBL" id="JBBWWT010000016">
    <property type="protein sequence ID" value="MEL1266377.1"/>
    <property type="molecule type" value="Genomic_DNA"/>
</dbReference>
<dbReference type="InterPro" id="IPR017737">
    <property type="entry name" value="TssE1-like"/>
</dbReference>
<sequence>MSRELGRGSLFERLNPEAPLRRSLQARNDLAERVQGIKRQIESLLNARQGCSQSSPDLGLPDFNNSASGSADLLIRMARSIRELIEAYEPRVAVRDVHLLPNPDTPLELTFRLDCVMTVNTHEEALEMDLILNGHNRHYSVI</sequence>
<gene>
    <name evidence="2" type="primary">tssE</name>
    <name evidence="2" type="ORF">AAD027_18655</name>
</gene>
<reference evidence="2 3" key="1">
    <citation type="submission" date="2024-04" db="EMBL/GenBank/DDBJ databases">
        <title>Draft genome sequence of Pseudoxanthomonas putridarboris WD12.</title>
        <authorList>
            <person name="Oh J."/>
        </authorList>
    </citation>
    <scope>NUCLEOTIDE SEQUENCE [LARGE SCALE GENOMIC DNA]</scope>
    <source>
        <strain evidence="2 3">WD12</strain>
    </source>
</reference>
<evidence type="ECO:0000313" key="2">
    <source>
        <dbReference type="EMBL" id="MEL1266377.1"/>
    </source>
</evidence>
<dbReference type="Proteomes" id="UP001459204">
    <property type="component" value="Unassembled WGS sequence"/>
</dbReference>
<proteinExistence type="predicted"/>
<dbReference type="SUPFAM" id="SSF160719">
    <property type="entry name" value="gpW/gp25-like"/>
    <property type="match status" value="1"/>
</dbReference>
<keyword evidence="3" id="KW-1185">Reference proteome</keyword>
<dbReference type="RefSeq" id="WP_341727549.1">
    <property type="nucleotide sequence ID" value="NZ_JBBWWT010000016.1"/>
</dbReference>
<name>A0ABU9J545_9GAMM</name>
<protein>
    <submittedName>
        <fullName evidence="2">Type VI secretion system baseplate subunit TssE</fullName>
    </submittedName>
</protein>
<dbReference type="Gene3D" id="3.10.450.40">
    <property type="match status" value="1"/>
</dbReference>
<dbReference type="InterPro" id="IPR053176">
    <property type="entry name" value="T6SS_TssE1-like"/>
</dbReference>
<organism evidence="2 3">
    <name type="scientific">Pseudoxanthomonas putridarboris</name>
    <dbReference type="NCBI Taxonomy" id="752605"/>
    <lineage>
        <taxon>Bacteria</taxon>
        <taxon>Pseudomonadati</taxon>
        <taxon>Pseudomonadota</taxon>
        <taxon>Gammaproteobacteria</taxon>
        <taxon>Lysobacterales</taxon>
        <taxon>Lysobacteraceae</taxon>
        <taxon>Pseudoxanthomonas</taxon>
    </lineage>
</organism>